<dbReference type="SUPFAM" id="SSF54862">
    <property type="entry name" value="4Fe-4S ferredoxins"/>
    <property type="match status" value="1"/>
</dbReference>
<dbReference type="GO" id="GO:0005886">
    <property type="term" value="C:plasma membrane"/>
    <property type="evidence" value="ECO:0007669"/>
    <property type="project" value="UniProtKB-SubCell"/>
</dbReference>
<dbReference type="InterPro" id="IPR017896">
    <property type="entry name" value="4Fe4S_Fe-S-bd"/>
</dbReference>
<evidence type="ECO:0000256" key="3">
    <source>
        <dbReference type="ARBA" id="ARBA00023136"/>
    </source>
</evidence>
<evidence type="ECO:0000256" key="1">
    <source>
        <dbReference type="ARBA" id="ARBA00004236"/>
    </source>
</evidence>
<feature type="transmembrane region" description="Helical" evidence="4">
    <location>
        <begin position="410"/>
        <end position="437"/>
    </location>
</feature>
<dbReference type="Proteomes" id="UP000309450">
    <property type="component" value="Unassembled WGS sequence"/>
</dbReference>
<feature type="transmembrane region" description="Helical" evidence="4">
    <location>
        <begin position="550"/>
        <end position="569"/>
    </location>
</feature>
<sequence length="661" mass="71849">MSLQPFGTASAEGVAAEAPDRETVAALVGLSGPLTLQRIDEGIPGWTVLKDGRIVAHLGSTWEIAGSVGYSGRPIDVLLAISPDARVIGARLLRHNEPVLTLGISDADITAYVEGFVGLDLANETTGAIDAALPDIISRATVSTGVLRDSILRTARILAVGRGVISGGAVDRTTFEVTDWAGLLAMGALAETRVTMTEAAEALAGAKVAVTPSDQPFLHLWTGVIDTPTVGANLLGNLEFGRAMGGIGPRDSALLIASSGLFSPRGTDWKKTGVFERITVVQGDRRWQPDADAFRSIKKLVLADAPEMKEISVFALPPAIDPARPVTIEVQVTRPKDGGGEVGFTVALPYALPDAFRAATAEPEALWRQIWEDKRPQTVLVGLMLVVLAVILFAQEAITRRPRLWRGLRLGFLGVSFFVLGLGLNGQLSVVQVIAFLHSLLGGFRWETFLIEPVIFLLWSFTALGLLFWGRGVYCGWLCPFGALQELMNAAARRFGIRQIAVPQSLHERLWAIKYTLFVAIVALSFYSMHDALVMAEVEPFKTAISMRFMRAWPFLLFVAAILFMGLFIERFYCRYLCPLGAGLAIPAKLKIFDWLHRRPQCGRECRLCETQCTVGAIDAIGRINPNECVLCLRCQVTMNDATQCPVLKRRARTQTESATP</sequence>
<evidence type="ECO:0000313" key="6">
    <source>
        <dbReference type="EMBL" id="THD82487.1"/>
    </source>
</evidence>
<dbReference type="GO" id="GO:0045893">
    <property type="term" value="P:positive regulation of DNA-templated transcription"/>
    <property type="evidence" value="ECO:0007669"/>
    <property type="project" value="InterPro"/>
</dbReference>
<accession>A0A4S3MNK3</accession>
<dbReference type="InterPro" id="IPR011399">
    <property type="entry name" value="NosR"/>
</dbReference>
<dbReference type="InterPro" id="IPR007329">
    <property type="entry name" value="FMN-bd"/>
</dbReference>
<evidence type="ECO:0000259" key="5">
    <source>
        <dbReference type="SMART" id="SM00900"/>
    </source>
</evidence>
<comment type="subcellular location">
    <subcellularLocation>
        <location evidence="1">Cell membrane</location>
    </subcellularLocation>
</comment>
<evidence type="ECO:0000256" key="2">
    <source>
        <dbReference type="ARBA" id="ARBA00022475"/>
    </source>
</evidence>
<feature type="transmembrane region" description="Helical" evidence="4">
    <location>
        <begin position="512"/>
        <end position="530"/>
    </location>
</feature>
<dbReference type="EMBL" id="SSND01000004">
    <property type="protein sequence ID" value="THD82487.1"/>
    <property type="molecule type" value="Genomic_DNA"/>
</dbReference>
<reference evidence="6 7" key="1">
    <citation type="submission" date="2019-04" db="EMBL/GenBank/DDBJ databases">
        <title>Draft genome sequence of Gemmobacter aestuarii sp. nov.</title>
        <authorList>
            <person name="Hameed A."/>
            <person name="Lin S.-Y."/>
            <person name="Shahina M."/>
            <person name="Lai W.-A."/>
            <person name="Young C.-C."/>
        </authorList>
    </citation>
    <scope>NUCLEOTIDE SEQUENCE [LARGE SCALE GENOMIC DNA]</scope>
    <source>
        <strain evidence="6 7">CC-PW-75</strain>
    </source>
</reference>
<gene>
    <name evidence="6" type="ORF">E7811_14915</name>
</gene>
<dbReference type="OrthoDB" id="9806398at2"/>
<keyword evidence="4" id="KW-1133">Transmembrane helix</keyword>
<protein>
    <submittedName>
        <fullName evidence="6">4Fe-4S binding protein</fullName>
    </submittedName>
</protein>
<feature type="transmembrane region" description="Helical" evidence="4">
    <location>
        <begin position="449"/>
        <end position="469"/>
    </location>
</feature>
<dbReference type="InterPro" id="IPR052378">
    <property type="entry name" value="NosR_regulator"/>
</dbReference>
<name>A0A4S3MNK3_9RHOB</name>
<proteinExistence type="predicted"/>
<keyword evidence="3 4" id="KW-0472">Membrane</keyword>
<organism evidence="6 7">
    <name type="scientific">Aliigemmobacter aestuarii</name>
    <dbReference type="NCBI Taxonomy" id="1445661"/>
    <lineage>
        <taxon>Bacteria</taxon>
        <taxon>Pseudomonadati</taxon>
        <taxon>Pseudomonadota</taxon>
        <taxon>Alphaproteobacteria</taxon>
        <taxon>Rhodobacterales</taxon>
        <taxon>Paracoccaceae</taxon>
        <taxon>Aliigemmobacter</taxon>
    </lineage>
</organism>
<feature type="domain" description="FMN-binding" evidence="5">
    <location>
        <begin position="69"/>
        <end position="158"/>
    </location>
</feature>
<dbReference type="SMART" id="SM00900">
    <property type="entry name" value="FMN_bind"/>
    <property type="match status" value="1"/>
</dbReference>
<dbReference type="PIRSF" id="PIRSF036354">
    <property type="entry name" value="NosR"/>
    <property type="match status" value="1"/>
</dbReference>
<keyword evidence="4" id="KW-0812">Transmembrane</keyword>
<evidence type="ECO:0000256" key="4">
    <source>
        <dbReference type="SAM" id="Phobius"/>
    </source>
</evidence>
<dbReference type="AlphaFoldDB" id="A0A4S3MNK3"/>
<dbReference type="PANTHER" id="PTHR30224">
    <property type="entry name" value="ELECTRON TRANSPORT PROTEIN"/>
    <property type="match status" value="1"/>
</dbReference>
<evidence type="ECO:0000313" key="7">
    <source>
        <dbReference type="Proteomes" id="UP000309450"/>
    </source>
</evidence>
<dbReference type="PANTHER" id="PTHR30224:SF4">
    <property type="entry name" value="ELECTRON TRANSPORT PROTEIN YCCM-RELATED"/>
    <property type="match status" value="1"/>
</dbReference>
<dbReference type="GO" id="GO:0010181">
    <property type="term" value="F:FMN binding"/>
    <property type="evidence" value="ECO:0007669"/>
    <property type="project" value="InterPro"/>
</dbReference>
<dbReference type="Pfam" id="PF12801">
    <property type="entry name" value="Fer4_5"/>
    <property type="match status" value="2"/>
</dbReference>
<keyword evidence="2" id="KW-1003">Cell membrane</keyword>
<comment type="caution">
    <text evidence="6">The sequence shown here is derived from an EMBL/GenBank/DDBJ whole genome shotgun (WGS) entry which is preliminary data.</text>
</comment>
<feature type="transmembrane region" description="Helical" evidence="4">
    <location>
        <begin position="379"/>
        <end position="398"/>
    </location>
</feature>
<keyword evidence="7" id="KW-1185">Reference proteome</keyword>
<dbReference type="GO" id="GO:0003677">
    <property type="term" value="F:DNA binding"/>
    <property type="evidence" value="ECO:0007669"/>
    <property type="project" value="InterPro"/>
</dbReference>